<dbReference type="PANTHER" id="PTHR32243:SF18">
    <property type="entry name" value="INNER MEMBRANE ABC TRANSPORTER PERMEASE PROTEIN YCJP"/>
    <property type="match status" value="1"/>
</dbReference>
<dbReference type="InterPro" id="IPR000515">
    <property type="entry name" value="MetI-like"/>
</dbReference>
<feature type="transmembrane region" description="Helical" evidence="7">
    <location>
        <begin position="147"/>
        <end position="170"/>
    </location>
</feature>
<evidence type="ECO:0000313" key="9">
    <source>
        <dbReference type="EMBL" id="TQM13518.1"/>
    </source>
</evidence>
<dbReference type="AlphaFoldDB" id="A0A543DW23"/>
<dbReference type="GO" id="GO:0005886">
    <property type="term" value="C:plasma membrane"/>
    <property type="evidence" value="ECO:0007669"/>
    <property type="project" value="UniProtKB-SubCell"/>
</dbReference>
<dbReference type="SUPFAM" id="SSF161098">
    <property type="entry name" value="MetI-like"/>
    <property type="match status" value="1"/>
</dbReference>
<proteinExistence type="inferred from homology"/>
<evidence type="ECO:0000259" key="8">
    <source>
        <dbReference type="PROSITE" id="PS50928"/>
    </source>
</evidence>
<organism evidence="9 10">
    <name type="scientific">Pseudonocardia kunmingensis</name>
    <dbReference type="NCBI Taxonomy" id="630975"/>
    <lineage>
        <taxon>Bacteria</taxon>
        <taxon>Bacillati</taxon>
        <taxon>Actinomycetota</taxon>
        <taxon>Actinomycetes</taxon>
        <taxon>Pseudonocardiales</taxon>
        <taxon>Pseudonocardiaceae</taxon>
        <taxon>Pseudonocardia</taxon>
    </lineage>
</organism>
<dbReference type="RefSeq" id="WP_142047320.1">
    <property type="nucleotide sequence ID" value="NZ_VFPA01000001.1"/>
</dbReference>
<evidence type="ECO:0000256" key="7">
    <source>
        <dbReference type="RuleBase" id="RU363032"/>
    </source>
</evidence>
<feature type="transmembrane region" description="Helical" evidence="7">
    <location>
        <begin position="120"/>
        <end position="141"/>
    </location>
</feature>
<feature type="domain" description="ABC transmembrane type-1" evidence="8">
    <location>
        <begin position="79"/>
        <end position="270"/>
    </location>
</feature>
<dbReference type="InterPro" id="IPR035906">
    <property type="entry name" value="MetI-like_sf"/>
</dbReference>
<keyword evidence="5 7" id="KW-1133">Transmembrane helix</keyword>
<name>A0A543DW23_9PSEU</name>
<feature type="transmembrane region" description="Helical" evidence="7">
    <location>
        <begin position="191"/>
        <end position="216"/>
    </location>
</feature>
<reference evidence="9 10" key="1">
    <citation type="submission" date="2019-06" db="EMBL/GenBank/DDBJ databases">
        <title>Sequencing the genomes of 1000 actinobacteria strains.</title>
        <authorList>
            <person name="Klenk H.-P."/>
        </authorList>
    </citation>
    <scope>NUCLEOTIDE SEQUENCE [LARGE SCALE GENOMIC DNA]</scope>
    <source>
        <strain evidence="9 10">DSM 45301</strain>
    </source>
</reference>
<evidence type="ECO:0000256" key="5">
    <source>
        <dbReference type="ARBA" id="ARBA00022989"/>
    </source>
</evidence>
<evidence type="ECO:0000256" key="4">
    <source>
        <dbReference type="ARBA" id="ARBA00022692"/>
    </source>
</evidence>
<feature type="transmembrane region" description="Helical" evidence="7">
    <location>
        <begin position="16"/>
        <end position="37"/>
    </location>
</feature>
<evidence type="ECO:0000256" key="2">
    <source>
        <dbReference type="ARBA" id="ARBA00022448"/>
    </source>
</evidence>
<dbReference type="EMBL" id="VFPA01000001">
    <property type="protein sequence ID" value="TQM13518.1"/>
    <property type="molecule type" value="Genomic_DNA"/>
</dbReference>
<dbReference type="CDD" id="cd06261">
    <property type="entry name" value="TM_PBP2"/>
    <property type="match status" value="1"/>
</dbReference>
<dbReference type="Proteomes" id="UP000315677">
    <property type="component" value="Unassembled WGS sequence"/>
</dbReference>
<dbReference type="Gene3D" id="1.10.3720.10">
    <property type="entry name" value="MetI-like"/>
    <property type="match status" value="1"/>
</dbReference>
<evidence type="ECO:0000256" key="1">
    <source>
        <dbReference type="ARBA" id="ARBA00004651"/>
    </source>
</evidence>
<comment type="similarity">
    <text evidence="7">Belongs to the binding-protein-dependent transport system permease family.</text>
</comment>
<feature type="transmembrane region" description="Helical" evidence="7">
    <location>
        <begin position="249"/>
        <end position="270"/>
    </location>
</feature>
<comment type="subcellular location">
    <subcellularLocation>
        <location evidence="1 7">Cell membrane</location>
        <topology evidence="1 7">Multi-pass membrane protein</topology>
    </subcellularLocation>
</comment>
<dbReference type="PROSITE" id="PS50928">
    <property type="entry name" value="ABC_TM1"/>
    <property type="match status" value="1"/>
</dbReference>
<keyword evidence="2 7" id="KW-0813">Transport</keyword>
<dbReference type="OrthoDB" id="3569827at2"/>
<keyword evidence="6 7" id="KW-0472">Membrane</keyword>
<evidence type="ECO:0000256" key="3">
    <source>
        <dbReference type="ARBA" id="ARBA00022475"/>
    </source>
</evidence>
<keyword evidence="3" id="KW-1003">Cell membrane</keyword>
<keyword evidence="4 7" id="KW-0812">Transmembrane</keyword>
<dbReference type="GO" id="GO:0055085">
    <property type="term" value="P:transmembrane transport"/>
    <property type="evidence" value="ECO:0007669"/>
    <property type="project" value="InterPro"/>
</dbReference>
<dbReference type="InterPro" id="IPR050901">
    <property type="entry name" value="BP-dep_ABC_trans_perm"/>
</dbReference>
<feature type="transmembrane region" description="Helical" evidence="7">
    <location>
        <begin position="78"/>
        <end position="99"/>
    </location>
</feature>
<keyword evidence="10" id="KW-1185">Reference proteome</keyword>
<gene>
    <name evidence="9" type="ORF">FB558_0267</name>
</gene>
<dbReference type="Pfam" id="PF00528">
    <property type="entry name" value="BPD_transp_1"/>
    <property type="match status" value="1"/>
</dbReference>
<dbReference type="PANTHER" id="PTHR32243">
    <property type="entry name" value="MALTOSE TRANSPORT SYSTEM PERMEASE-RELATED"/>
    <property type="match status" value="1"/>
</dbReference>
<evidence type="ECO:0000256" key="6">
    <source>
        <dbReference type="ARBA" id="ARBA00023136"/>
    </source>
</evidence>
<sequence>MAVTAARRRATTPRQWGLLAVGVAALAVLLFPVYWMVMTSVVPSQQLLTSTPPLVPPAGSVSLDAYGEVLTSRPIGRWLWNSVLITVGTAAIAVVISTLGGYSLSRFRTRGQQTMGYTLLFSRMLPGTLLIIPVFVIFASAGMINSLWAVVLVNVAATVPFTTWLMKGFVDGVPGEVEEAAMIDGCGRLRALWLVVVPLLRPGLATTFTYACILAWGDFLFARTLMPNPSGWTITVGIASFIGEFSVDWSGLMAAGILSMVPMLVLFVFLEPFLARGMAAGSVKG</sequence>
<evidence type="ECO:0000313" key="10">
    <source>
        <dbReference type="Proteomes" id="UP000315677"/>
    </source>
</evidence>
<protein>
    <submittedName>
        <fullName evidence="9">Carbohydrate ABC transporter membrane protein 2 (CUT1 family)</fullName>
    </submittedName>
</protein>
<accession>A0A543DW23</accession>
<comment type="caution">
    <text evidence="9">The sequence shown here is derived from an EMBL/GenBank/DDBJ whole genome shotgun (WGS) entry which is preliminary data.</text>
</comment>